<accession>B9G2E5</accession>
<evidence type="ECO:0000256" key="11">
    <source>
        <dbReference type="ARBA" id="ARBA00038715"/>
    </source>
</evidence>
<evidence type="ECO:0000313" key="13">
    <source>
        <dbReference type="EMBL" id="EEE69291.1"/>
    </source>
</evidence>
<keyword evidence="4" id="KW-1003">Cell membrane</keyword>
<dbReference type="Proteomes" id="UP000007752">
    <property type="component" value="Chromosome 9"/>
</dbReference>
<evidence type="ECO:0000256" key="1">
    <source>
        <dbReference type="ARBA" id="ARBA00004651"/>
    </source>
</evidence>
<name>B9G2E5_ORYSJ</name>
<evidence type="ECO:0000256" key="4">
    <source>
        <dbReference type="ARBA" id="ARBA00022475"/>
    </source>
</evidence>
<keyword evidence="9 12" id="KW-0472">Membrane</keyword>
<evidence type="ECO:0000256" key="2">
    <source>
        <dbReference type="ARBA" id="ARBA00007809"/>
    </source>
</evidence>
<dbReference type="EMBL" id="CM000146">
    <property type="protein sequence ID" value="EEE69291.1"/>
    <property type="molecule type" value="Genomic_DNA"/>
</dbReference>
<keyword evidence="8 12" id="KW-1133">Transmembrane helix</keyword>
<feature type="transmembrane region" description="Helical" evidence="12">
    <location>
        <begin position="6"/>
        <end position="24"/>
    </location>
</feature>
<keyword evidence="6 12" id="KW-0812">Transmembrane</keyword>
<evidence type="ECO:0000256" key="3">
    <source>
        <dbReference type="ARBA" id="ARBA00022448"/>
    </source>
</evidence>
<gene>
    <name evidence="13" type="ORF">OsJ_28569</name>
</gene>
<comment type="caution">
    <text evidence="12">Lacks conserved residue(s) required for the propagation of feature annotation.</text>
</comment>
<evidence type="ECO:0000256" key="9">
    <source>
        <dbReference type="ARBA" id="ARBA00023136"/>
    </source>
</evidence>
<comment type="function">
    <text evidence="10">Mediates both low-affinity uptake and efflux of sugar across the plasma membrane.</text>
</comment>
<keyword evidence="5 12" id="KW-0762">Sugar transport</keyword>
<dbReference type="Pfam" id="PF03083">
    <property type="entry name" value="MtN3_slv"/>
    <property type="match status" value="1"/>
</dbReference>
<organism evidence="13">
    <name type="scientific">Oryza sativa subsp. japonica</name>
    <name type="common">Rice</name>
    <dbReference type="NCBI Taxonomy" id="39947"/>
    <lineage>
        <taxon>Eukaryota</taxon>
        <taxon>Viridiplantae</taxon>
        <taxon>Streptophyta</taxon>
        <taxon>Embryophyta</taxon>
        <taxon>Tracheophyta</taxon>
        <taxon>Spermatophyta</taxon>
        <taxon>Magnoliopsida</taxon>
        <taxon>Liliopsida</taxon>
        <taxon>Poales</taxon>
        <taxon>Poaceae</taxon>
        <taxon>BOP clade</taxon>
        <taxon>Oryzoideae</taxon>
        <taxon>Oryzeae</taxon>
        <taxon>Oryzinae</taxon>
        <taxon>Oryza</taxon>
        <taxon>Oryza sativa</taxon>
    </lineage>
</organism>
<keyword evidence="7" id="KW-0677">Repeat</keyword>
<dbReference type="InterPro" id="IPR047664">
    <property type="entry name" value="SWEET"/>
</dbReference>
<dbReference type="Gene3D" id="3.40.395.10">
    <property type="entry name" value="Adenoviral Proteinase, Chain A"/>
    <property type="match status" value="1"/>
</dbReference>
<proteinExistence type="inferred from homology"/>
<sequence length="265" mass="30033">MGVVLATEALFMAAVVLGVLLGAHTHQRRSLIVGILCVIFGTIMYSSPLTIMSQVVKTKSVEYMPLLLSVQPQINNEQSSPQTPLHINIASARTPATKQVIQISSQSSPDIGMNSPRIAQMREPNQHAQIEERQYSMIRIIDSLNASGNCSGIVHPSKYKSSPYDNYTRHQTISAAELNHYNNILSIGETQQYKYHDCGIYAMKCMEWWNPRMHLKDMIRPEYIPNMRKQIANDLLFSEHNSQEEAKMLSRSFNPTKHGKYARQQ</sequence>
<evidence type="ECO:0000256" key="7">
    <source>
        <dbReference type="ARBA" id="ARBA00022737"/>
    </source>
</evidence>
<comment type="similarity">
    <text evidence="2 12">Belongs to the SWEET sugar transporter family.</text>
</comment>
<reference evidence="13" key="2">
    <citation type="submission" date="2008-12" db="EMBL/GenBank/DDBJ databases">
        <title>Improved gene annotation of the rice (Oryza sativa) genomes.</title>
        <authorList>
            <person name="Wang J."/>
            <person name="Li R."/>
            <person name="Fan W."/>
            <person name="Huang Q."/>
            <person name="Zhang J."/>
            <person name="Zhou Y."/>
            <person name="Hu Y."/>
            <person name="Zi S."/>
            <person name="Li J."/>
            <person name="Ni P."/>
            <person name="Zheng H."/>
            <person name="Zhang Y."/>
            <person name="Zhao M."/>
            <person name="Hao Q."/>
            <person name="McDermott J."/>
            <person name="Samudrala R."/>
            <person name="Kristiansen K."/>
            <person name="Wong G.K.-S."/>
        </authorList>
    </citation>
    <scope>NUCLEOTIDE SEQUENCE</scope>
</reference>
<comment type="function">
    <text evidence="12">Mediates both low-affinity uptake and efflux of sugar across the membrane.</text>
</comment>
<evidence type="ECO:0000256" key="5">
    <source>
        <dbReference type="ARBA" id="ARBA00022597"/>
    </source>
</evidence>
<dbReference type="GO" id="GO:0051119">
    <property type="term" value="F:sugar transmembrane transporter activity"/>
    <property type="evidence" value="ECO:0007669"/>
    <property type="project" value="InterPro"/>
</dbReference>
<feature type="transmembrane region" description="Helical" evidence="12">
    <location>
        <begin position="31"/>
        <end position="51"/>
    </location>
</feature>
<dbReference type="AlphaFoldDB" id="B9G2E5"/>
<dbReference type="PANTHER" id="PTHR10791:SF30">
    <property type="entry name" value="SUGAR TRANSPORTER SWEET1"/>
    <property type="match status" value="1"/>
</dbReference>
<dbReference type="InterPro" id="IPR038765">
    <property type="entry name" value="Papain-like_cys_pep_sf"/>
</dbReference>
<dbReference type="SUPFAM" id="SSF54001">
    <property type="entry name" value="Cysteine proteinases"/>
    <property type="match status" value="1"/>
</dbReference>
<comment type="subunit">
    <text evidence="11">Forms homooligomers and/or heterooligomers.</text>
</comment>
<dbReference type="InterPro" id="IPR004316">
    <property type="entry name" value="SWEET_rpt"/>
</dbReference>
<evidence type="ECO:0000256" key="6">
    <source>
        <dbReference type="ARBA" id="ARBA00022692"/>
    </source>
</evidence>
<evidence type="ECO:0000256" key="12">
    <source>
        <dbReference type="RuleBase" id="RU910715"/>
    </source>
</evidence>
<evidence type="ECO:0000256" key="10">
    <source>
        <dbReference type="ARBA" id="ARBA00037238"/>
    </source>
</evidence>
<protein>
    <recommendedName>
        <fullName evidence="12">Bidirectional sugar transporter SWEET</fullName>
    </recommendedName>
</protein>
<comment type="subcellular location">
    <subcellularLocation>
        <location evidence="1">Cell membrane</location>
        <topology evidence="1">Multi-pass membrane protein</topology>
    </subcellularLocation>
</comment>
<reference evidence="13" key="1">
    <citation type="journal article" date="2005" name="PLoS Biol.">
        <title>The genomes of Oryza sativa: a history of duplications.</title>
        <authorList>
            <person name="Yu J."/>
            <person name="Wang J."/>
            <person name="Lin W."/>
            <person name="Li S."/>
            <person name="Li H."/>
            <person name="Zhou J."/>
            <person name="Ni P."/>
            <person name="Dong W."/>
            <person name="Hu S."/>
            <person name="Zeng C."/>
            <person name="Zhang J."/>
            <person name="Zhang Y."/>
            <person name="Li R."/>
            <person name="Xu Z."/>
            <person name="Li S."/>
            <person name="Li X."/>
            <person name="Zheng H."/>
            <person name="Cong L."/>
            <person name="Lin L."/>
            <person name="Yin J."/>
            <person name="Geng J."/>
            <person name="Li G."/>
            <person name="Shi J."/>
            <person name="Liu J."/>
            <person name="Lv H."/>
            <person name="Li J."/>
            <person name="Wang J."/>
            <person name="Deng Y."/>
            <person name="Ran L."/>
            <person name="Shi X."/>
            <person name="Wang X."/>
            <person name="Wu Q."/>
            <person name="Li C."/>
            <person name="Ren X."/>
            <person name="Wang J."/>
            <person name="Wang X."/>
            <person name="Li D."/>
            <person name="Liu D."/>
            <person name="Zhang X."/>
            <person name="Ji Z."/>
            <person name="Zhao W."/>
            <person name="Sun Y."/>
            <person name="Zhang Z."/>
            <person name="Bao J."/>
            <person name="Han Y."/>
            <person name="Dong L."/>
            <person name="Ji J."/>
            <person name="Chen P."/>
            <person name="Wu S."/>
            <person name="Liu J."/>
            <person name="Xiao Y."/>
            <person name="Bu D."/>
            <person name="Tan J."/>
            <person name="Yang L."/>
            <person name="Ye C."/>
            <person name="Zhang J."/>
            <person name="Xu J."/>
            <person name="Zhou Y."/>
            <person name="Yu Y."/>
            <person name="Zhang B."/>
            <person name="Zhuang S."/>
            <person name="Wei H."/>
            <person name="Liu B."/>
            <person name="Lei M."/>
            <person name="Yu H."/>
            <person name="Li Y."/>
            <person name="Xu H."/>
            <person name="Wei S."/>
            <person name="He X."/>
            <person name="Fang L."/>
            <person name="Zhang Z."/>
            <person name="Zhang Y."/>
            <person name="Huang X."/>
            <person name="Su Z."/>
            <person name="Tong W."/>
            <person name="Li J."/>
            <person name="Tong Z."/>
            <person name="Li S."/>
            <person name="Ye J."/>
            <person name="Wang L."/>
            <person name="Fang L."/>
            <person name="Lei T."/>
            <person name="Chen C."/>
            <person name="Chen H."/>
            <person name="Xu Z."/>
            <person name="Li H."/>
            <person name="Huang H."/>
            <person name="Zhang F."/>
            <person name="Xu H."/>
            <person name="Li N."/>
            <person name="Zhao C."/>
            <person name="Li S."/>
            <person name="Dong L."/>
            <person name="Huang Y."/>
            <person name="Li L."/>
            <person name="Xi Y."/>
            <person name="Qi Q."/>
            <person name="Li W."/>
            <person name="Zhang B."/>
            <person name="Hu W."/>
            <person name="Zhang Y."/>
            <person name="Tian X."/>
            <person name="Jiao Y."/>
            <person name="Liang X."/>
            <person name="Jin J."/>
            <person name="Gao L."/>
            <person name="Zheng W."/>
            <person name="Hao B."/>
            <person name="Liu S."/>
            <person name="Wang W."/>
            <person name="Yuan L."/>
            <person name="Cao M."/>
            <person name="McDermott J."/>
            <person name="Samudrala R."/>
            <person name="Wang J."/>
            <person name="Wong G.K."/>
            <person name="Yang H."/>
        </authorList>
    </citation>
    <scope>NUCLEOTIDE SEQUENCE [LARGE SCALE GENOMIC DNA]</scope>
</reference>
<dbReference type="PANTHER" id="PTHR10791">
    <property type="entry name" value="RAG1-ACTIVATING PROTEIN 1"/>
    <property type="match status" value="1"/>
</dbReference>
<keyword evidence="3 12" id="KW-0813">Transport</keyword>
<evidence type="ECO:0000256" key="8">
    <source>
        <dbReference type="ARBA" id="ARBA00022989"/>
    </source>
</evidence>
<dbReference type="GO" id="GO:0005886">
    <property type="term" value="C:plasma membrane"/>
    <property type="evidence" value="ECO:0007669"/>
    <property type="project" value="UniProtKB-SubCell"/>
</dbReference>